<dbReference type="InterPro" id="IPR009409">
    <property type="entry name" value="DUF1059"/>
</dbReference>
<protein>
    <submittedName>
        <fullName evidence="1">DUF1059 domain-containing protein</fullName>
    </submittedName>
</protein>
<name>A0ABS9TVG3_9MICC</name>
<comment type="caution">
    <text evidence="1">The sequence shown here is derived from an EMBL/GenBank/DDBJ whole genome shotgun (WGS) entry which is preliminary data.</text>
</comment>
<sequence>MGKLIRCECGFTARGDDENLLVDAIQRHLAADHPALADAVTREDIHSWIQTE</sequence>
<dbReference type="EMBL" id="JAKZBV010000001">
    <property type="protein sequence ID" value="MCH6468403.1"/>
    <property type="molecule type" value="Genomic_DNA"/>
</dbReference>
<dbReference type="RefSeq" id="WP_241050074.1">
    <property type="nucleotide sequence ID" value="NZ_JAKZBV010000001.1"/>
</dbReference>
<dbReference type="Pfam" id="PF06348">
    <property type="entry name" value="DUF1059"/>
    <property type="match status" value="1"/>
</dbReference>
<evidence type="ECO:0000313" key="2">
    <source>
        <dbReference type="Proteomes" id="UP001202922"/>
    </source>
</evidence>
<accession>A0ABS9TVG3</accession>
<organism evidence="1 2">
    <name type="scientific">Sinomonas terrae</name>
    <dbReference type="NCBI Taxonomy" id="2908838"/>
    <lineage>
        <taxon>Bacteria</taxon>
        <taxon>Bacillati</taxon>
        <taxon>Actinomycetota</taxon>
        <taxon>Actinomycetes</taxon>
        <taxon>Micrococcales</taxon>
        <taxon>Micrococcaceae</taxon>
        <taxon>Sinomonas</taxon>
    </lineage>
</organism>
<dbReference type="Proteomes" id="UP001202922">
    <property type="component" value="Unassembled WGS sequence"/>
</dbReference>
<evidence type="ECO:0000313" key="1">
    <source>
        <dbReference type="EMBL" id="MCH6468403.1"/>
    </source>
</evidence>
<gene>
    <name evidence="1" type="ORF">L0M17_00125</name>
</gene>
<proteinExistence type="predicted"/>
<reference evidence="1 2" key="1">
    <citation type="submission" date="2022-03" db="EMBL/GenBank/DDBJ databases">
        <title>Sinomonas sp. isolated from a soil.</title>
        <authorList>
            <person name="Han J."/>
            <person name="Kim D.-U."/>
        </authorList>
    </citation>
    <scope>NUCLEOTIDE SEQUENCE [LARGE SCALE GENOMIC DNA]</scope>
    <source>
        <strain evidence="1 2">5-5</strain>
    </source>
</reference>
<keyword evidence="2" id="KW-1185">Reference proteome</keyword>